<name>A0A0C3LRF9_9AGAM</name>
<reference evidence="3 4" key="1">
    <citation type="submission" date="2014-04" db="EMBL/GenBank/DDBJ databases">
        <authorList>
            <consortium name="DOE Joint Genome Institute"/>
            <person name="Kuo A."/>
            <person name="Girlanda M."/>
            <person name="Perotto S."/>
            <person name="Kohler A."/>
            <person name="Nagy L.G."/>
            <person name="Floudas D."/>
            <person name="Copeland A."/>
            <person name="Barry K.W."/>
            <person name="Cichocki N."/>
            <person name="Veneault-Fourrey C."/>
            <person name="LaButti K."/>
            <person name="Lindquist E.A."/>
            <person name="Lipzen A."/>
            <person name="Lundell T."/>
            <person name="Morin E."/>
            <person name="Murat C."/>
            <person name="Sun H."/>
            <person name="Tunlid A."/>
            <person name="Henrissat B."/>
            <person name="Grigoriev I.V."/>
            <person name="Hibbett D.S."/>
            <person name="Martin F."/>
            <person name="Nordberg H.P."/>
            <person name="Cantor M.N."/>
            <person name="Hua S.X."/>
        </authorList>
    </citation>
    <scope>NUCLEOTIDE SEQUENCE [LARGE SCALE GENOMIC DNA]</scope>
    <source>
        <strain evidence="3 4">MUT 4182</strain>
    </source>
</reference>
<dbReference type="HOGENOM" id="CLU_000288_7_18_1"/>
<dbReference type="Gene3D" id="1.10.510.10">
    <property type="entry name" value="Transferase(Phosphotransferase) domain 1"/>
    <property type="match status" value="1"/>
</dbReference>
<dbReference type="PROSITE" id="PS50011">
    <property type="entry name" value="PROTEIN_KINASE_DOM"/>
    <property type="match status" value="1"/>
</dbReference>
<dbReference type="AlphaFoldDB" id="A0A0C3LRF9"/>
<dbReference type="InterPro" id="IPR008271">
    <property type="entry name" value="Ser/Thr_kinase_AS"/>
</dbReference>
<evidence type="ECO:0000259" key="2">
    <source>
        <dbReference type="PROSITE" id="PS50011"/>
    </source>
</evidence>
<feature type="compositionally biased region" description="Pro residues" evidence="1">
    <location>
        <begin position="1"/>
        <end position="18"/>
    </location>
</feature>
<dbReference type="STRING" id="1051891.A0A0C3LRF9"/>
<dbReference type="PANTHER" id="PTHR44329">
    <property type="entry name" value="SERINE/THREONINE-PROTEIN KINASE TNNI3K-RELATED"/>
    <property type="match status" value="1"/>
</dbReference>
<dbReference type="OrthoDB" id="346907at2759"/>
<evidence type="ECO:0000256" key="1">
    <source>
        <dbReference type="SAM" id="MobiDB-lite"/>
    </source>
</evidence>
<feature type="compositionally biased region" description="Low complexity" evidence="1">
    <location>
        <begin position="19"/>
        <end position="30"/>
    </location>
</feature>
<proteinExistence type="predicted"/>
<protein>
    <recommendedName>
        <fullName evidence="2">Protein kinase domain-containing protein</fullName>
    </recommendedName>
</protein>
<dbReference type="EMBL" id="KN823071">
    <property type="protein sequence ID" value="KIO23987.1"/>
    <property type="molecule type" value="Genomic_DNA"/>
</dbReference>
<dbReference type="PANTHER" id="PTHR44329:SF214">
    <property type="entry name" value="PROTEIN KINASE DOMAIN-CONTAINING PROTEIN"/>
    <property type="match status" value="1"/>
</dbReference>
<dbReference type="InterPro" id="IPR000719">
    <property type="entry name" value="Prot_kinase_dom"/>
</dbReference>
<keyword evidence="4" id="KW-1185">Reference proteome</keyword>
<dbReference type="GO" id="GO:0004674">
    <property type="term" value="F:protein serine/threonine kinase activity"/>
    <property type="evidence" value="ECO:0007669"/>
    <property type="project" value="TreeGrafter"/>
</dbReference>
<dbReference type="Pfam" id="PF07714">
    <property type="entry name" value="PK_Tyr_Ser-Thr"/>
    <property type="match status" value="1"/>
</dbReference>
<dbReference type="InterPro" id="IPR001245">
    <property type="entry name" value="Ser-Thr/Tyr_kinase_cat_dom"/>
</dbReference>
<dbReference type="GO" id="GO:0005524">
    <property type="term" value="F:ATP binding"/>
    <property type="evidence" value="ECO:0007669"/>
    <property type="project" value="InterPro"/>
</dbReference>
<evidence type="ECO:0000313" key="4">
    <source>
        <dbReference type="Proteomes" id="UP000054248"/>
    </source>
</evidence>
<gene>
    <name evidence="3" type="ORF">M407DRAFT_26599</name>
</gene>
<dbReference type="PROSITE" id="PS00108">
    <property type="entry name" value="PROTEIN_KINASE_ST"/>
    <property type="match status" value="1"/>
</dbReference>
<dbReference type="Proteomes" id="UP000054248">
    <property type="component" value="Unassembled WGS sequence"/>
</dbReference>
<sequence>MPTYFIPPLPRTSSPPPLTLSRGSQSRSSSISSNYEFVYASPTQISPNATIVGNPNPYAVAPSRPSPRRAGFFEPRPSPMLPRVSQAALHLRSSRTRLHQYQVLITIHRDIRTTLMDFKDPYYRAVVRDLTGSVQKLRPAAVARGGFSDIYLGALTPSGELVAIKVLRIAGVDEERLQRKLQRRIERELTTWQRLNHPNILPLYGTCDEEMWLSEAPVLVSPWMSNKSVDQYIANNPATRRLPLVRGVAAGLEYMHSMRIVHGDLKGPNVLIDGAGQPKISDFGLSRARRETTGSHPAPDQTSSWAGSIRWMAPELHEQDIPMVTLYSDVYAFASTALQIFSGAPPYLHIRQEFQVVFAIINNVLPPRPLSTELTDEMWTMLLSCWAYTPSARSRMVDVVRAL</sequence>
<feature type="region of interest" description="Disordered" evidence="1">
    <location>
        <begin position="1"/>
        <end position="30"/>
    </location>
</feature>
<evidence type="ECO:0000313" key="3">
    <source>
        <dbReference type="EMBL" id="KIO23987.1"/>
    </source>
</evidence>
<dbReference type="SUPFAM" id="SSF56112">
    <property type="entry name" value="Protein kinase-like (PK-like)"/>
    <property type="match status" value="1"/>
</dbReference>
<dbReference type="InterPro" id="IPR011009">
    <property type="entry name" value="Kinase-like_dom_sf"/>
</dbReference>
<reference evidence="4" key="2">
    <citation type="submission" date="2015-01" db="EMBL/GenBank/DDBJ databases">
        <title>Evolutionary Origins and Diversification of the Mycorrhizal Mutualists.</title>
        <authorList>
            <consortium name="DOE Joint Genome Institute"/>
            <consortium name="Mycorrhizal Genomics Consortium"/>
            <person name="Kohler A."/>
            <person name="Kuo A."/>
            <person name="Nagy L.G."/>
            <person name="Floudas D."/>
            <person name="Copeland A."/>
            <person name="Barry K.W."/>
            <person name="Cichocki N."/>
            <person name="Veneault-Fourrey C."/>
            <person name="LaButti K."/>
            <person name="Lindquist E.A."/>
            <person name="Lipzen A."/>
            <person name="Lundell T."/>
            <person name="Morin E."/>
            <person name="Murat C."/>
            <person name="Riley R."/>
            <person name="Ohm R."/>
            <person name="Sun H."/>
            <person name="Tunlid A."/>
            <person name="Henrissat B."/>
            <person name="Grigoriev I.V."/>
            <person name="Hibbett D.S."/>
            <person name="Martin F."/>
        </authorList>
    </citation>
    <scope>NUCLEOTIDE SEQUENCE [LARGE SCALE GENOMIC DNA]</scope>
    <source>
        <strain evidence="4">MUT 4182</strain>
    </source>
</reference>
<organism evidence="3 4">
    <name type="scientific">Tulasnella calospora MUT 4182</name>
    <dbReference type="NCBI Taxonomy" id="1051891"/>
    <lineage>
        <taxon>Eukaryota</taxon>
        <taxon>Fungi</taxon>
        <taxon>Dikarya</taxon>
        <taxon>Basidiomycota</taxon>
        <taxon>Agaricomycotina</taxon>
        <taxon>Agaricomycetes</taxon>
        <taxon>Cantharellales</taxon>
        <taxon>Tulasnellaceae</taxon>
        <taxon>Tulasnella</taxon>
    </lineage>
</organism>
<feature type="domain" description="Protein kinase" evidence="2">
    <location>
        <begin position="136"/>
        <end position="403"/>
    </location>
</feature>
<dbReference type="SMART" id="SM00220">
    <property type="entry name" value="S_TKc"/>
    <property type="match status" value="1"/>
</dbReference>
<dbReference type="InterPro" id="IPR051681">
    <property type="entry name" value="Ser/Thr_Kinases-Pseudokinases"/>
</dbReference>
<accession>A0A0C3LRF9</accession>